<reference evidence="2 3" key="1">
    <citation type="submission" date="2022-06" db="EMBL/GenBank/DDBJ databases">
        <title>Paraconexibacter antarcticus.</title>
        <authorList>
            <person name="Kim C.S."/>
        </authorList>
    </citation>
    <scope>NUCLEOTIDE SEQUENCE [LARGE SCALE GENOMIC DNA]</scope>
    <source>
        <strain evidence="2 3">02-257</strain>
    </source>
</reference>
<protein>
    <submittedName>
        <fullName evidence="2">Uncharacterized protein</fullName>
    </submittedName>
</protein>
<dbReference type="RefSeq" id="WP_254569566.1">
    <property type="nucleotide sequence ID" value="NZ_CP098502.1"/>
</dbReference>
<organism evidence="2 3">
    <name type="scientific">Paraconexibacter antarcticus</name>
    <dbReference type="NCBI Taxonomy" id="2949664"/>
    <lineage>
        <taxon>Bacteria</taxon>
        <taxon>Bacillati</taxon>
        <taxon>Actinomycetota</taxon>
        <taxon>Thermoleophilia</taxon>
        <taxon>Solirubrobacterales</taxon>
        <taxon>Paraconexibacteraceae</taxon>
        <taxon>Paraconexibacter</taxon>
    </lineage>
</organism>
<evidence type="ECO:0000313" key="2">
    <source>
        <dbReference type="EMBL" id="UTI62831.1"/>
    </source>
</evidence>
<feature type="region of interest" description="Disordered" evidence="1">
    <location>
        <begin position="32"/>
        <end position="61"/>
    </location>
</feature>
<dbReference type="EMBL" id="CP098502">
    <property type="protein sequence ID" value="UTI62831.1"/>
    <property type="molecule type" value="Genomic_DNA"/>
</dbReference>
<evidence type="ECO:0000313" key="3">
    <source>
        <dbReference type="Proteomes" id="UP001056035"/>
    </source>
</evidence>
<keyword evidence="3" id="KW-1185">Reference proteome</keyword>
<sequence length="61" mass="5790">MSAGADIPLVGPGNELQLTIDGGAVPHAEVVAASERPAGPSAGDARAATPATLPGQTSLTG</sequence>
<evidence type="ECO:0000256" key="1">
    <source>
        <dbReference type="SAM" id="MobiDB-lite"/>
    </source>
</evidence>
<accession>A0ABY5DML2</accession>
<dbReference type="Proteomes" id="UP001056035">
    <property type="component" value="Chromosome"/>
</dbReference>
<name>A0ABY5DML2_9ACTN</name>
<proteinExistence type="predicted"/>
<gene>
    <name evidence="2" type="ORF">NBH00_15855</name>
</gene>